<reference evidence="3" key="1">
    <citation type="submission" date="2021-02" db="EMBL/GenBank/DDBJ databases">
        <authorList>
            <person name="Nowell W R."/>
        </authorList>
    </citation>
    <scope>NUCLEOTIDE SEQUENCE</scope>
</reference>
<dbReference type="GO" id="GO:0006508">
    <property type="term" value="P:proteolysis"/>
    <property type="evidence" value="ECO:0007669"/>
    <property type="project" value="TreeGrafter"/>
</dbReference>
<gene>
    <name evidence="2" type="ORF">BYL167_LOCUS37161</name>
    <name evidence="4" type="ORF">BYL167_LOCUS40684</name>
    <name evidence="5" type="ORF">GIL414_LOCUS52942</name>
    <name evidence="3" type="ORF">OVN521_LOCUS44711</name>
</gene>
<dbReference type="GO" id="GO:0005615">
    <property type="term" value="C:extracellular space"/>
    <property type="evidence" value="ECO:0007669"/>
    <property type="project" value="TreeGrafter"/>
</dbReference>
<dbReference type="Proteomes" id="UP000681967">
    <property type="component" value="Unassembled WGS sequence"/>
</dbReference>
<dbReference type="InterPro" id="IPR027268">
    <property type="entry name" value="Peptidase_M4/M1_CTD_sf"/>
</dbReference>
<dbReference type="GO" id="GO:0070006">
    <property type="term" value="F:metalloaminopeptidase activity"/>
    <property type="evidence" value="ECO:0007669"/>
    <property type="project" value="TreeGrafter"/>
</dbReference>
<feature type="non-terminal residue" evidence="3">
    <location>
        <position position="55"/>
    </location>
</feature>
<dbReference type="GO" id="GO:0043171">
    <property type="term" value="P:peptide catabolic process"/>
    <property type="evidence" value="ECO:0007669"/>
    <property type="project" value="TreeGrafter"/>
</dbReference>
<dbReference type="GO" id="GO:0016020">
    <property type="term" value="C:membrane"/>
    <property type="evidence" value="ECO:0007669"/>
    <property type="project" value="TreeGrafter"/>
</dbReference>
<dbReference type="EMBL" id="CAJOBH010101316">
    <property type="protein sequence ID" value="CAF4614395.1"/>
    <property type="molecule type" value="Genomic_DNA"/>
</dbReference>
<keyword evidence="6" id="KW-1185">Reference proteome</keyword>
<evidence type="ECO:0000313" key="5">
    <source>
        <dbReference type="EMBL" id="CAF4923479.1"/>
    </source>
</evidence>
<comment type="caution">
    <text evidence="3">The sequence shown here is derived from an EMBL/GenBank/DDBJ whole genome shotgun (WGS) entry which is preliminary data.</text>
</comment>
<evidence type="ECO:0000313" key="4">
    <source>
        <dbReference type="EMBL" id="CAF4614395.1"/>
    </source>
</evidence>
<protein>
    <recommendedName>
        <fullName evidence="1">Peptidase M1 membrane alanine aminopeptidase domain-containing protein</fullName>
    </recommendedName>
</protein>
<name>A0A821BCH6_9BILA</name>
<evidence type="ECO:0000313" key="3">
    <source>
        <dbReference type="EMBL" id="CAF4588813.1"/>
    </source>
</evidence>
<dbReference type="GO" id="GO:0008270">
    <property type="term" value="F:zinc ion binding"/>
    <property type="evidence" value="ECO:0007669"/>
    <property type="project" value="InterPro"/>
</dbReference>
<dbReference type="Pfam" id="PF01433">
    <property type="entry name" value="Peptidase_M1"/>
    <property type="match status" value="1"/>
</dbReference>
<dbReference type="Gene3D" id="1.10.390.10">
    <property type="entry name" value="Neutral Protease Domain 2"/>
    <property type="match status" value="1"/>
</dbReference>
<dbReference type="SUPFAM" id="SSF55486">
    <property type="entry name" value="Metalloproteases ('zincins'), catalytic domain"/>
    <property type="match status" value="1"/>
</dbReference>
<proteinExistence type="predicted"/>
<dbReference type="Proteomes" id="UP000663866">
    <property type="component" value="Unassembled WGS sequence"/>
</dbReference>
<evidence type="ECO:0000313" key="6">
    <source>
        <dbReference type="Proteomes" id="UP000663866"/>
    </source>
</evidence>
<dbReference type="EMBL" id="CAJOBG010069672">
    <property type="protein sequence ID" value="CAF4588813.1"/>
    <property type="molecule type" value="Genomic_DNA"/>
</dbReference>
<dbReference type="EMBL" id="CAJOBH010083223">
    <property type="protein sequence ID" value="CAF4527190.1"/>
    <property type="molecule type" value="Genomic_DNA"/>
</dbReference>
<dbReference type="GO" id="GO:0005737">
    <property type="term" value="C:cytoplasm"/>
    <property type="evidence" value="ECO:0007669"/>
    <property type="project" value="TreeGrafter"/>
</dbReference>
<feature type="domain" description="Peptidase M1 membrane alanine aminopeptidase" evidence="1">
    <location>
        <begin position="1"/>
        <end position="51"/>
    </location>
</feature>
<accession>A0A821BCH6</accession>
<dbReference type="GO" id="GO:0042277">
    <property type="term" value="F:peptide binding"/>
    <property type="evidence" value="ECO:0007669"/>
    <property type="project" value="TreeGrafter"/>
</dbReference>
<organism evidence="3 6">
    <name type="scientific">Rotaria magnacalcarata</name>
    <dbReference type="NCBI Taxonomy" id="392030"/>
    <lineage>
        <taxon>Eukaryota</taxon>
        <taxon>Metazoa</taxon>
        <taxon>Spiralia</taxon>
        <taxon>Gnathifera</taxon>
        <taxon>Rotifera</taxon>
        <taxon>Eurotatoria</taxon>
        <taxon>Bdelloidea</taxon>
        <taxon>Philodinida</taxon>
        <taxon>Philodinidae</taxon>
        <taxon>Rotaria</taxon>
    </lineage>
</organism>
<dbReference type="PANTHER" id="PTHR11533">
    <property type="entry name" value="PROTEASE M1 ZINC METALLOPROTEASE"/>
    <property type="match status" value="1"/>
</dbReference>
<dbReference type="Proteomes" id="UP000681720">
    <property type="component" value="Unassembled WGS sequence"/>
</dbReference>
<dbReference type="InterPro" id="IPR014782">
    <property type="entry name" value="Peptidase_M1_dom"/>
</dbReference>
<dbReference type="EMBL" id="CAJOBJ010182468">
    <property type="protein sequence ID" value="CAF4923479.1"/>
    <property type="molecule type" value="Genomic_DNA"/>
</dbReference>
<dbReference type="AlphaFoldDB" id="A0A821BCH6"/>
<dbReference type="PANTHER" id="PTHR11533:SF174">
    <property type="entry name" value="PUROMYCIN-SENSITIVE AMINOPEPTIDASE-RELATED"/>
    <property type="match status" value="1"/>
</dbReference>
<sequence>MLHDYIGDDAFRKGLHNYLTEYSYKNTITTNLWSHLSKASDKPVNEVMSSWTLQM</sequence>
<dbReference type="InterPro" id="IPR050344">
    <property type="entry name" value="Peptidase_M1_aminopeptidases"/>
</dbReference>
<evidence type="ECO:0000313" key="2">
    <source>
        <dbReference type="EMBL" id="CAF4527190.1"/>
    </source>
</evidence>
<evidence type="ECO:0000259" key="1">
    <source>
        <dbReference type="Pfam" id="PF01433"/>
    </source>
</evidence>